<comment type="caution">
    <text evidence="1">The sequence shown here is derived from an EMBL/GenBank/DDBJ whole genome shotgun (WGS) entry which is preliminary data.</text>
</comment>
<evidence type="ECO:0008006" key="3">
    <source>
        <dbReference type="Google" id="ProtNLM"/>
    </source>
</evidence>
<proteinExistence type="predicted"/>
<dbReference type="Gene3D" id="3.30.360.10">
    <property type="entry name" value="Dihydrodipicolinate Reductase, domain 2"/>
    <property type="match status" value="1"/>
</dbReference>
<protein>
    <recommendedName>
        <fullName evidence="3">Gfo/Idh/MocA family oxidoreductase</fullName>
    </recommendedName>
</protein>
<name>A0A5C5RHG8_9ACTN</name>
<dbReference type="OrthoDB" id="2562679at2"/>
<dbReference type="SUPFAM" id="SSF55347">
    <property type="entry name" value="Glyceraldehyde-3-phosphate dehydrogenase-like, C-terminal domain"/>
    <property type="match status" value="1"/>
</dbReference>
<dbReference type="RefSeq" id="WP_146437540.1">
    <property type="nucleotide sequence ID" value="NZ_VIGV01000013.1"/>
</dbReference>
<gene>
    <name evidence="1" type="ORF">FK268_21685</name>
</gene>
<reference evidence="1 2" key="1">
    <citation type="submission" date="2019-08" db="EMBL/GenBank/DDBJ databases">
        <title>Tsukamurella conjunctivitidis sp. nov., Tsukamurella assacharolytica sp. nov. and Tsukamurella sputae sp. nov. isolated from patients with conjunctivitis, bacteraemia (lymphoma) and respiratory infection (sputum) in Hong Kong.</title>
        <authorList>
            <person name="Fok K.M.N."/>
            <person name="Fong J.Y.H."/>
        </authorList>
    </citation>
    <scope>NUCLEOTIDE SEQUENCE [LARGE SCALE GENOMIC DNA]</scope>
    <source>
        <strain evidence="1 2">HKU70</strain>
    </source>
</reference>
<keyword evidence="2" id="KW-1185">Reference proteome</keyword>
<evidence type="ECO:0000313" key="2">
    <source>
        <dbReference type="Proteomes" id="UP000319792"/>
    </source>
</evidence>
<accession>A0A5C5RHG8</accession>
<evidence type="ECO:0000313" key="1">
    <source>
        <dbReference type="EMBL" id="TWS21972.1"/>
    </source>
</evidence>
<sequence length="350" mass="37999">MTRADLFGTGYEGTRLRESLHAAARLAGDGEPVEVREYGREDAARLAALTPAERAEAFRGARFLINATNDDQHESILELLSAAPGFVVAEKPLVAPHQGVAESWSRAWGDRDGFALNTVERYSAAVDHVRARIAAADLRIARINFVWAKNRFDDPRPTVGVVSEVIHPLDLAIHLLGGSATDVRLRSASVVESDYAAAGTVLPETVQVSFELGGAVVTGYSSFAHPSRSRVFEITAVGRGGEREYFEIRFDDPAWDHDRVRHWSTAGSAPPAVLDLTPPADGSPAGTAKLVRFWLDLFDGRFGRRYTRYPEAVALQDLLVAISEAGRSAVDYGGGPARSVLDRLDPERLG</sequence>
<dbReference type="Proteomes" id="UP000319792">
    <property type="component" value="Unassembled WGS sequence"/>
</dbReference>
<dbReference type="AlphaFoldDB" id="A0A5C5RHG8"/>
<organism evidence="1 2">
    <name type="scientific">Tsukamurella sputi</name>
    <dbReference type="NCBI Taxonomy" id="2591848"/>
    <lineage>
        <taxon>Bacteria</taxon>
        <taxon>Bacillati</taxon>
        <taxon>Actinomycetota</taxon>
        <taxon>Actinomycetes</taxon>
        <taxon>Mycobacteriales</taxon>
        <taxon>Tsukamurellaceae</taxon>
        <taxon>Tsukamurella</taxon>
    </lineage>
</organism>
<dbReference type="EMBL" id="VIGV01000013">
    <property type="protein sequence ID" value="TWS21972.1"/>
    <property type="molecule type" value="Genomic_DNA"/>
</dbReference>